<dbReference type="Gene3D" id="1.10.10.10">
    <property type="entry name" value="Winged helix-like DNA-binding domain superfamily/Winged helix DNA-binding domain"/>
    <property type="match status" value="1"/>
</dbReference>
<dbReference type="InterPro" id="IPR013325">
    <property type="entry name" value="RNA_pol_sigma_r2"/>
</dbReference>
<keyword evidence="4" id="KW-0731">Sigma factor</keyword>
<keyword evidence="9" id="KW-1185">Reference proteome</keyword>
<evidence type="ECO:0000256" key="4">
    <source>
        <dbReference type="ARBA" id="ARBA00023082"/>
    </source>
</evidence>
<dbReference type="InterPro" id="IPR013249">
    <property type="entry name" value="RNA_pol_sigma70_r4_t2"/>
</dbReference>
<dbReference type="GO" id="GO:0016987">
    <property type="term" value="F:sigma factor activity"/>
    <property type="evidence" value="ECO:0007669"/>
    <property type="project" value="UniProtKB-KW"/>
</dbReference>
<dbReference type="EMBL" id="WLYK01000008">
    <property type="protein sequence ID" value="MTD16069.1"/>
    <property type="molecule type" value="Genomic_DNA"/>
</dbReference>
<dbReference type="Pfam" id="PF04542">
    <property type="entry name" value="Sigma70_r2"/>
    <property type="match status" value="1"/>
</dbReference>
<dbReference type="InterPro" id="IPR014303">
    <property type="entry name" value="RNA_pol_sigma-70_ECF"/>
</dbReference>
<sequence>MPGAGPVTDPGPFSAHRGLLFTVAYEITGSVVDAEDVVQETWLRWSSRPGGDDGSPEEVHDVRAYLVRIATRLALNAVRSRTRRQEDYVGPWLPEPLLTTPDVADDVVMSESVSMAMLLVLESLSPQERAVFVLREVFGFAHGEIGEAVGRSDAAVRQIAHRAREAVQARRPRFETDPAQVQSVLERFWAAVTTGELEQLMDVLAPDVVVHSDGGGIRSAARRPVSGRDNAGRLILGLAGKATAAASFETVLVNGMPGVVLRLNGEVDTVAVFETYQGLVSRIYMVRNPDKLTSRDPVRLSR</sequence>
<dbReference type="Pfam" id="PF08281">
    <property type="entry name" value="Sigma70_r4_2"/>
    <property type="match status" value="1"/>
</dbReference>
<name>A0A7K1FRT1_9ACTN</name>
<dbReference type="Proteomes" id="UP000460221">
    <property type="component" value="Unassembled WGS sequence"/>
</dbReference>
<dbReference type="Gene3D" id="3.10.450.50">
    <property type="match status" value="1"/>
</dbReference>
<comment type="similarity">
    <text evidence="1">Belongs to the sigma-70 factor family. ECF subfamily.</text>
</comment>
<dbReference type="NCBIfam" id="NF007214">
    <property type="entry name" value="PRK09636.1"/>
    <property type="match status" value="1"/>
</dbReference>
<feature type="domain" description="RNA polymerase sigma-70 region 2" evidence="6">
    <location>
        <begin position="13"/>
        <end position="84"/>
    </location>
</feature>
<dbReference type="NCBIfam" id="TIGR02937">
    <property type="entry name" value="sigma70-ECF"/>
    <property type="match status" value="1"/>
</dbReference>
<dbReference type="InterPro" id="IPR036388">
    <property type="entry name" value="WH-like_DNA-bd_sf"/>
</dbReference>
<dbReference type="CDD" id="cd06171">
    <property type="entry name" value="Sigma70_r4"/>
    <property type="match status" value="1"/>
</dbReference>
<dbReference type="SUPFAM" id="SSF88659">
    <property type="entry name" value="Sigma3 and sigma4 domains of RNA polymerase sigma factors"/>
    <property type="match status" value="1"/>
</dbReference>
<dbReference type="AlphaFoldDB" id="A0A7K1FRT1"/>
<evidence type="ECO:0000259" key="6">
    <source>
        <dbReference type="Pfam" id="PF04542"/>
    </source>
</evidence>
<dbReference type="InterPro" id="IPR014284">
    <property type="entry name" value="RNA_pol_sigma-70_dom"/>
</dbReference>
<accession>A0A7K1FRT1</accession>
<dbReference type="InterPro" id="IPR032710">
    <property type="entry name" value="NTF2-like_dom_sf"/>
</dbReference>
<evidence type="ECO:0000256" key="1">
    <source>
        <dbReference type="ARBA" id="ARBA00010641"/>
    </source>
</evidence>
<proteinExistence type="inferred from homology"/>
<evidence type="ECO:0000259" key="7">
    <source>
        <dbReference type="Pfam" id="PF08281"/>
    </source>
</evidence>
<dbReference type="Gene3D" id="1.10.1740.10">
    <property type="match status" value="1"/>
</dbReference>
<comment type="subunit">
    <text evidence="2">Interacts transiently with the RNA polymerase catalytic core formed by RpoA, RpoB, RpoC and RpoZ (2 alpha, 1 beta, 1 beta' and 1 omega subunit) to form the RNA polymerase holoenzyme that can initiate transcription.</text>
</comment>
<dbReference type="SUPFAM" id="SSF88946">
    <property type="entry name" value="Sigma2 domain of RNA polymerase sigma factors"/>
    <property type="match status" value="1"/>
</dbReference>
<evidence type="ECO:0000256" key="3">
    <source>
        <dbReference type="ARBA" id="ARBA00023015"/>
    </source>
</evidence>
<dbReference type="InterPro" id="IPR052704">
    <property type="entry name" value="ECF_Sigma-70_Domain"/>
</dbReference>
<dbReference type="GO" id="GO:0003677">
    <property type="term" value="F:DNA binding"/>
    <property type="evidence" value="ECO:0007669"/>
    <property type="project" value="InterPro"/>
</dbReference>
<evidence type="ECO:0000313" key="8">
    <source>
        <dbReference type="EMBL" id="MTD16069.1"/>
    </source>
</evidence>
<organism evidence="8 9">
    <name type="scientific">Nakamurella alba</name>
    <dbReference type="NCBI Taxonomy" id="2665158"/>
    <lineage>
        <taxon>Bacteria</taxon>
        <taxon>Bacillati</taxon>
        <taxon>Actinomycetota</taxon>
        <taxon>Actinomycetes</taxon>
        <taxon>Nakamurellales</taxon>
        <taxon>Nakamurellaceae</taxon>
        <taxon>Nakamurella</taxon>
    </lineage>
</organism>
<dbReference type="InterPro" id="IPR013324">
    <property type="entry name" value="RNA_pol_sigma_r3/r4-like"/>
</dbReference>
<dbReference type="InterPro" id="IPR007627">
    <property type="entry name" value="RNA_pol_sigma70_r2"/>
</dbReference>
<reference evidence="8 9" key="1">
    <citation type="submission" date="2019-11" db="EMBL/GenBank/DDBJ databases">
        <authorList>
            <person name="Jiang L.-Q."/>
        </authorList>
    </citation>
    <scope>NUCLEOTIDE SEQUENCE [LARGE SCALE GENOMIC DNA]</scope>
    <source>
        <strain evidence="8 9">YIM 132087</strain>
    </source>
</reference>
<gene>
    <name evidence="8" type="ORF">GIS00_19205</name>
</gene>
<evidence type="ECO:0000256" key="2">
    <source>
        <dbReference type="ARBA" id="ARBA00011344"/>
    </source>
</evidence>
<protein>
    <submittedName>
        <fullName evidence="8">RNA polymerase sigma-70 factor</fullName>
    </submittedName>
</protein>
<dbReference type="PANTHER" id="PTHR30173">
    <property type="entry name" value="SIGMA 19 FACTOR"/>
    <property type="match status" value="1"/>
</dbReference>
<dbReference type="GO" id="GO:0006352">
    <property type="term" value="P:DNA-templated transcription initiation"/>
    <property type="evidence" value="ECO:0007669"/>
    <property type="project" value="InterPro"/>
</dbReference>
<evidence type="ECO:0000256" key="5">
    <source>
        <dbReference type="ARBA" id="ARBA00023163"/>
    </source>
</evidence>
<keyword evidence="3" id="KW-0805">Transcription regulation</keyword>
<dbReference type="SUPFAM" id="SSF54427">
    <property type="entry name" value="NTF2-like"/>
    <property type="match status" value="1"/>
</dbReference>
<dbReference type="NCBIfam" id="TIGR02957">
    <property type="entry name" value="SigX4"/>
    <property type="match status" value="1"/>
</dbReference>
<dbReference type="PANTHER" id="PTHR30173:SF36">
    <property type="entry name" value="ECF RNA POLYMERASE SIGMA FACTOR SIGJ"/>
    <property type="match status" value="1"/>
</dbReference>
<keyword evidence="5" id="KW-0804">Transcription</keyword>
<comment type="caution">
    <text evidence="8">The sequence shown here is derived from an EMBL/GenBank/DDBJ whole genome shotgun (WGS) entry which is preliminary data.</text>
</comment>
<feature type="domain" description="RNA polymerase sigma factor 70 region 4 type 2" evidence="7">
    <location>
        <begin position="115"/>
        <end position="166"/>
    </location>
</feature>
<evidence type="ECO:0000313" key="9">
    <source>
        <dbReference type="Proteomes" id="UP000460221"/>
    </source>
</evidence>